<dbReference type="InterPro" id="IPR003841">
    <property type="entry name" value="Na/Pi_transpt"/>
</dbReference>
<feature type="transmembrane region" description="Helical" evidence="6">
    <location>
        <begin position="176"/>
        <end position="203"/>
    </location>
</feature>
<keyword evidence="8" id="KW-1185">Reference proteome</keyword>
<dbReference type="GO" id="GO:0005886">
    <property type="term" value="C:plasma membrane"/>
    <property type="evidence" value="ECO:0007669"/>
    <property type="project" value="UniProtKB-SubCell"/>
</dbReference>
<evidence type="ECO:0000256" key="6">
    <source>
        <dbReference type="SAM" id="Phobius"/>
    </source>
</evidence>
<accession>A0A1H5WFX7</accession>
<feature type="transmembrane region" description="Helical" evidence="6">
    <location>
        <begin position="279"/>
        <end position="301"/>
    </location>
</feature>
<dbReference type="PANTHER" id="PTHR10010">
    <property type="entry name" value="SOLUTE CARRIER FAMILY 34 SODIUM PHOSPHATE , MEMBER 2-RELATED"/>
    <property type="match status" value="1"/>
</dbReference>
<name>A0A1H5WFX7_9RHOB</name>
<evidence type="ECO:0000256" key="3">
    <source>
        <dbReference type="ARBA" id="ARBA00022692"/>
    </source>
</evidence>
<feature type="transmembrane region" description="Helical" evidence="6">
    <location>
        <begin position="248"/>
        <end position="267"/>
    </location>
</feature>
<sequence length="536" mass="56575">MTQQAFILIGGVGMFLLGMDVMTRALKEAAGGNLRRILARFTATPLQGVLTGAAATAVIQSSSATTVMTVGFVGAGLMSLMQALGVMFGANIGTTVTGWLVAILGFKMHLEEVAMLVLLPASLSILLLSGAAARAGRVVAGLCVILIGLDLMQSATGNATEWLTPDRLPDTGALGILLLAASGLVLTVAIQSSSAAVALALVMLQGGAISVPQGAAMVVGMNIGTTFTALLASVGGSRPMRQAAVANLLFNLGTAAIAFPFLLYGGGTLEAIRAASGDLTALLLFHTGFNVVGTAVFLPFAERFAQLVARLVPEREADRLICLDRGLLSNPDAALMAAHAAAVAIVQRVEGALARALREPQDLRAIAALEPATSAALDDLSDFLAAIRLPADRKGDNQLYSALLHMADHARRLLWRTRQKARMGTLMEDWALRRPALVMGAIFARSAQKGAPGFDPERLERLQEIVAHRVGRHRRALLLGEHAGLYSVQEVFAHTDAMRWLTRVLHHAERIAHYDALARQVLRQGRKVAKENPDAA</sequence>
<dbReference type="OrthoDB" id="9763003at2"/>
<feature type="transmembrane region" description="Helical" evidence="6">
    <location>
        <begin position="79"/>
        <end position="106"/>
    </location>
</feature>
<evidence type="ECO:0000256" key="1">
    <source>
        <dbReference type="ARBA" id="ARBA00004651"/>
    </source>
</evidence>
<protein>
    <submittedName>
        <fullName evidence="7">Phosphate:Na+ symporter</fullName>
    </submittedName>
</protein>
<feature type="transmembrane region" description="Helical" evidence="6">
    <location>
        <begin position="138"/>
        <end position="155"/>
    </location>
</feature>
<feature type="transmembrane region" description="Helical" evidence="6">
    <location>
        <begin position="6"/>
        <end position="26"/>
    </location>
</feature>
<dbReference type="GO" id="GO:0044341">
    <property type="term" value="P:sodium-dependent phosphate transport"/>
    <property type="evidence" value="ECO:0007669"/>
    <property type="project" value="InterPro"/>
</dbReference>
<gene>
    <name evidence="7" type="ORF">SAMN05421751_1085</name>
</gene>
<keyword evidence="4 6" id="KW-1133">Transmembrane helix</keyword>
<dbReference type="PANTHER" id="PTHR10010:SF46">
    <property type="entry name" value="SODIUM-DEPENDENT PHOSPHATE TRANSPORT PROTEIN 2B"/>
    <property type="match status" value="1"/>
</dbReference>
<organism evidence="7 8">
    <name type="scientific">Jhaorihella thermophila</name>
    <dbReference type="NCBI Taxonomy" id="488547"/>
    <lineage>
        <taxon>Bacteria</taxon>
        <taxon>Pseudomonadati</taxon>
        <taxon>Pseudomonadota</taxon>
        <taxon>Alphaproteobacteria</taxon>
        <taxon>Rhodobacterales</taxon>
        <taxon>Paracoccaceae</taxon>
        <taxon>Jhaorihella</taxon>
    </lineage>
</organism>
<feature type="transmembrane region" description="Helical" evidence="6">
    <location>
        <begin position="38"/>
        <end position="59"/>
    </location>
</feature>
<evidence type="ECO:0000313" key="8">
    <source>
        <dbReference type="Proteomes" id="UP000236742"/>
    </source>
</evidence>
<evidence type="ECO:0000256" key="5">
    <source>
        <dbReference type="ARBA" id="ARBA00023136"/>
    </source>
</evidence>
<reference evidence="8" key="1">
    <citation type="submission" date="2016-10" db="EMBL/GenBank/DDBJ databases">
        <authorList>
            <person name="Varghese N."/>
            <person name="Submissions S."/>
        </authorList>
    </citation>
    <scope>NUCLEOTIDE SEQUENCE [LARGE SCALE GENOMIC DNA]</scope>
    <source>
        <strain evidence="8">DSM 23413</strain>
    </source>
</reference>
<keyword evidence="2" id="KW-1003">Cell membrane</keyword>
<dbReference type="NCBIfam" id="NF037997">
    <property type="entry name" value="Na_Pi_symport"/>
    <property type="match status" value="1"/>
</dbReference>
<dbReference type="Proteomes" id="UP000236742">
    <property type="component" value="Unassembled WGS sequence"/>
</dbReference>
<proteinExistence type="predicted"/>
<dbReference type="EMBL" id="FNVD01000008">
    <property type="protein sequence ID" value="SEF98355.1"/>
    <property type="molecule type" value="Genomic_DNA"/>
</dbReference>
<evidence type="ECO:0000313" key="7">
    <source>
        <dbReference type="EMBL" id="SEF98355.1"/>
    </source>
</evidence>
<dbReference type="AlphaFoldDB" id="A0A1H5WFX7"/>
<dbReference type="GO" id="GO:0005436">
    <property type="term" value="F:sodium:phosphate symporter activity"/>
    <property type="evidence" value="ECO:0007669"/>
    <property type="project" value="InterPro"/>
</dbReference>
<feature type="transmembrane region" description="Helical" evidence="6">
    <location>
        <begin position="113"/>
        <end position="132"/>
    </location>
</feature>
<comment type="subcellular location">
    <subcellularLocation>
        <location evidence="1">Cell membrane</location>
        <topology evidence="1">Multi-pass membrane protein</topology>
    </subcellularLocation>
</comment>
<dbReference type="Pfam" id="PF02690">
    <property type="entry name" value="Na_Pi_cotrans"/>
    <property type="match status" value="2"/>
</dbReference>
<keyword evidence="3 6" id="KW-0812">Transmembrane</keyword>
<dbReference type="RefSeq" id="WP_104008094.1">
    <property type="nucleotide sequence ID" value="NZ_FNVD01000008.1"/>
</dbReference>
<evidence type="ECO:0000256" key="4">
    <source>
        <dbReference type="ARBA" id="ARBA00022989"/>
    </source>
</evidence>
<evidence type="ECO:0000256" key="2">
    <source>
        <dbReference type="ARBA" id="ARBA00022475"/>
    </source>
</evidence>
<keyword evidence="5 6" id="KW-0472">Membrane</keyword>